<evidence type="ECO:0000313" key="2">
    <source>
        <dbReference type="EMBL" id="JAV84862.1"/>
    </source>
</evidence>
<reference evidence="2" key="1">
    <citation type="journal article" date="2016" name="Sci. Rep.">
        <title>Molecular characterization of firefly nuptial gifts: a multi-omics approach sheds light on postcopulatory sexual selection.</title>
        <authorList>
            <person name="Al-Wathiqui N."/>
            <person name="Fallon T.R."/>
            <person name="South A."/>
            <person name="Weng J.K."/>
            <person name="Lewis S.M."/>
        </authorList>
    </citation>
    <scope>NUCLEOTIDE SEQUENCE</scope>
</reference>
<sequence>MVLPSAQNSIRMNENPALGYAPVIPGQPLMGLQNTTIMGNWPVDHIKTSGVLVMNPTSVEGRRFAFFSLSPQAYSTFDGRQSADSTNLQLDRGPKQNIYRSPRKRHPQNRRLTTNLGRLQRPKERSSSDAPGKGDGHRNTARIPVCRHRHLGNGLAVSRVRIRRLGLTRIKGHPIKEIGSEVVVLQRQQGPVSQARHLLGNSLDPGHNQRLLARL</sequence>
<evidence type="ECO:0000256" key="1">
    <source>
        <dbReference type="SAM" id="MobiDB-lite"/>
    </source>
</evidence>
<feature type="region of interest" description="Disordered" evidence="1">
    <location>
        <begin position="77"/>
        <end position="142"/>
    </location>
</feature>
<organism evidence="2">
    <name type="scientific">Photinus pyralis</name>
    <name type="common">Common eastern firefly</name>
    <name type="synonym">Lampyris pyralis</name>
    <dbReference type="NCBI Taxonomy" id="7054"/>
    <lineage>
        <taxon>Eukaryota</taxon>
        <taxon>Metazoa</taxon>
        <taxon>Ecdysozoa</taxon>
        <taxon>Arthropoda</taxon>
        <taxon>Hexapoda</taxon>
        <taxon>Insecta</taxon>
        <taxon>Pterygota</taxon>
        <taxon>Neoptera</taxon>
        <taxon>Endopterygota</taxon>
        <taxon>Coleoptera</taxon>
        <taxon>Polyphaga</taxon>
        <taxon>Elateriformia</taxon>
        <taxon>Elateroidea</taxon>
        <taxon>Lampyridae</taxon>
        <taxon>Lampyrinae</taxon>
        <taxon>Photinus</taxon>
    </lineage>
</organism>
<name>A0A1Y1MGB9_PHOPY</name>
<proteinExistence type="predicted"/>
<dbReference type="AlphaFoldDB" id="A0A1Y1MGB9"/>
<feature type="compositionally biased region" description="Basic and acidic residues" evidence="1">
    <location>
        <begin position="121"/>
        <end position="138"/>
    </location>
</feature>
<protein>
    <submittedName>
        <fullName evidence="2">Uncharacterized protein</fullName>
    </submittedName>
</protein>
<feature type="compositionally biased region" description="Polar residues" evidence="1">
    <location>
        <begin position="77"/>
        <end position="89"/>
    </location>
</feature>
<dbReference type="EMBL" id="GEZM01031707">
    <property type="protein sequence ID" value="JAV84862.1"/>
    <property type="molecule type" value="Transcribed_RNA"/>
</dbReference>
<accession>A0A1Y1MGB9</accession>